<accession>A0ABY4DH56</accession>
<feature type="compositionally biased region" description="Basic residues" evidence="1">
    <location>
        <begin position="41"/>
        <end position="50"/>
    </location>
</feature>
<organism evidence="2 3">
    <name type="scientific">Arthrobacter zhangbolii</name>
    <dbReference type="NCBI Taxonomy" id="2886936"/>
    <lineage>
        <taxon>Bacteria</taxon>
        <taxon>Bacillati</taxon>
        <taxon>Actinomycetota</taxon>
        <taxon>Actinomycetes</taxon>
        <taxon>Micrococcales</taxon>
        <taxon>Micrococcaceae</taxon>
        <taxon>Arthrobacter</taxon>
    </lineage>
</organism>
<reference evidence="2 3" key="1">
    <citation type="submission" date="2022-04" db="EMBL/GenBank/DDBJ databases">
        <title>Novel species in genus Arthrobacter.</title>
        <authorList>
            <person name="Liu Y."/>
        </authorList>
    </citation>
    <scope>NUCLEOTIDE SEQUENCE [LARGE SCALE GENOMIC DNA]</scope>
    <source>
        <strain evidence="3">zg-Y462</strain>
    </source>
</reference>
<gene>
    <name evidence="2" type="ORF">MUK71_12525</name>
</gene>
<evidence type="ECO:0000313" key="3">
    <source>
        <dbReference type="Proteomes" id="UP000829758"/>
    </source>
</evidence>
<protein>
    <submittedName>
        <fullName evidence="2">Uncharacterized protein</fullName>
    </submittedName>
</protein>
<proteinExistence type="predicted"/>
<dbReference type="EMBL" id="CP094984">
    <property type="protein sequence ID" value="UON91416.1"/>
    <property type="molecule type" value="Genomic_DNA"/>
</dbReference>
<evidence type="ECO:0000313" key="2">
    <source>
        <dbReference type="EMBL" id="UON91416.1"/>
    </source>
</evidence>
<feature type="region of interest" description="Disordered" evidence="1">
    <location>
        <begin position="20"/>
        <end position="56"/>
    </location>
</feature>
<evidence type="ECO:0000256" key="1">
    <source>
        <dbReference type="SAM" id="MobiDB-lite"/>
    </source>
</evidence>
<sequence length="56" mass="6260">MLWTSGLATFLNTPWRFPKARQAAGQHAPGDTAGARYGEGRRRRAFAPHRRPTDPV</sequence>
<dbReference type="RefSeq" id="WP_227928803.1">
    <property type="nucleotide sequence ID" value="NZ_CP094984.1"/>
</dbReference>
<name>A0ABY4DH56_9MICC</name>
<dbReference type="Proteomes" id="UP000829758">
    <property type="component" value="Chromosome"/>
</dbReference>
<keyword evidence="3" id="KW-1185">Reference proteome</keyword>